<dbReference type="Proteomes" id="UP000694255">
    <property type="component" value="Unassembled WGS sequence"/>
</dbReference>
<feature type="domain" description="PX" evidence="1">
    <location>
        <begin position="217"/>
        <end position="365"/>
    </location>
</feature>
<name>A0A8J5USC4_9ASCO</name>
<dbReference type="InterPro" id="IPR024555">
    <property type="entry name" value="PX-associated"/>
</dbReference>
<dbReference type="InterPro" id="IPR024554">
    <property type="entry name" value="LEC1-like_C"/>
</dbReference>
<accession>A0A8J5USC4</accession>
<dbReference type="AlphaFoldDB" id="A0A8J5USC4"/>
<dbReference type="PANTHER" id="PTHR47185">
    <property type="entry name" value="PX DOMAIN-CONTAINING PROTEIN YPR097W"/>
    <property type="match status" value="1"/>
</dbReference>
<protein>
    <recommendedName>
        <fullName evidence="1">PX domain-containing protein</fullName>
    </recommendedName>
</protein>
<evidence type="ECO:0000313" key="2">
    <source>
        <dbReference type="EMBL" id="KAG7666271.1"/>
    </source>
</evidence>
<dbReference type="InterPro" id="IPR001683">
    <property type="entry name" value="PX_dom"/>
</dbReference>
<reference evidence="2 3" key="1">
    <citation type="journal article" date="2021" name="DNA Res.">
        <title>Genome analysis of Candida subhashii reveals its hybrid nature and dual mitochondrial genome conformations.</title>
        <authorList>
            <person name="Mixao V."/>
            <person name="Hegedusova E."/>
            <person name="Saus E."/>
            <person name="Pryszcz L.P."/>
            <person name="Cillingova A."/>
            <person name="Nosek J."/>
            <person name="Gabaldon T."/>
        </authorList>
    </citation>
    <scope>NUCLEOTIDE SEQUENCE [LARGE SCALE GENOMIC DNA]</scope>
    <source>
        <strain evidence="2 3">CBS 10753</strain>
    </source>
</reference>
<dbReference type="InterPro" id="IPR047168">
    <property type="entry name" value="LEC1-like"/>
</dbReference>
<evidence type="ECO:0000313" key="3">
    <source>
        <dbReference type="Proteomes" id="UP000694255"/>
    </source>
</evidence>
<dbReference type="Pfam" id="PF00787">
    <property type="entry name" value="PX"/>
    <property type="match status" value="1"/>
</dbReference>
<dbReference type="Pfam" id="PF12825">
    <property type="entry name" value="DUF3818"/>
    <property type="match status" value="1"/>
</dbReference>
<evidence type="ECO:0000259" key="1">
    <source>
        <dbReference type="PROSITE" id="PS50195"/>
    </source>
</evidence>
<comment type="caution">
    <text evidence="2">The sequence shown here is derived from an EMBL/GenBank/DDBJ whole genome shotgun (WGS) entry which is preliminary data.</text>
</comment>
<dbReference type="GeneID" id="73466984"/>
<organism evidence="2 3">
    <name type="scientific">[Candida] subhashii</name>
    <dbReference type="NCBI Taxonomy" id="561895"/>
    <lineage>
        <taxon>Eukaryota</taxon>
        <taxon>Fungi</taxon>
        <taxon>Dikarya</taxon>
        <taxon>Ascomycota</taxon>
        <taxon>Saccharomycotina</taxon>
        <taxon>Pichiomycetes</taxon>
        <taxon>Debaryomycetaceae</taxon>
        <taxon>Spathaspora</taxon>
    </lineage>
</organism>
<dbReference type="PANTHER" id="PTHR47185:SF1">
    <property type="entry name" value="PX DOMAIN-CONTAINING PROTEIN YPR097W"/>
    <property type="match status" value="1"/>
</dbReference>
<keyword evidence="3" id="KW-1185">Reference proteome</keyword>
<dbReference type="Pfam" id="PF12828">
    <property type="entry name" value="PXB"/>
    <property type="match status" value="1"/>
</dbReference>
<proteinExistence type="predicted"/>
<dbReference type="PROSITE" id="PS50195">
    <property type="entry name" value="PX"/>
    <property type="match status" value="1"/>
</dbReference>
<sequence length="935" mass="109227">MTQEDHISKDGSSEDASFLNQLTPTQEHFLKKYLLENRLVEELHTFSDPLACQLLGKPFKTNLPKNGLSELPLLSFFFQNFLVSFPFITNNSEKNQEKFWQGTLQPFIESLNSKPLSNSEERQENITKRRQINKKFLSLLLLFYNSTLITKQELTYLNESHYKPSDTGKLDKFQNRLQDCSWRYGLEDYNSMKFLNDISINIIAVRTIKDKLPTEAPSQSWTRYLFSSEDAPPRHHYEFVIQIVTREKEDASYSYESSFISRHYKEFKGLDAALKKAFPGIMSGEVSNLPRKEKNDLGYNVTSRSGSIDSTFEVEDEDEDESNGSLAREKLRVALRGYLRSVTKIPALAHSIIVQDFLLNKEHSFSKLTTEDLKDYNLRMDHEETMLKTRYEFQQQTTKVMAQFAKDFEDFTQNLIMNPKTISELFEDLGKTSDINKLSPLFRTFNEWCKLEIAATLYETFLSQDNSNEWFNKCKKFHRLFPYSIVYGILRFTNPVNIVSKVIDLLLINIPRFSWPSWGGKPEEEKQNGTKKPGARNLLSLIFIMLLGEDLSTYEKELKNLRQEKLGPGYSLFLKRLENYTNLTYVEINLIKDEAMEKSQDLLLTILSTDLLEPKVTEREDRFILKEAFRSHDKYVKIVEDKDLDSAELYLNLKQYWQILVRKKDKDVMKQLWEEPELTNLIKDVLSIFYQPLMKLFAKSDVHIVFRAFQKFADDLVATLTKINNEEIYYLNSMEIYTKLKQLLDNHEKIIWEFIHNIYIKDDQKLFLKLINWIEKFLAMLRLKFADEELVKMQLSTNGLVIDEELALRQLDARVALVVQRRRLFKEYLSAKSSNIQTAEDMLVKEWDNINEQALGNASSGDFGLHSEDLEEFNNLNCEGELETNTKQSDLEKLLSTKLRELELVSKTVGTSELDKLDPFVKAELTRVLGGIHIE</sequence>
<dbReference type="EMBL" id="JAGSYN010000025">
    <property type="protein sequence ID" value="KAG7666271.1"/>
    <property type="molecule type" value="Genomic_DNA"/>
</dbReference>
<dbReference type="RefSeq" id="XP_049266503.1">
    <property type="nucleotide sequence ID" value="XM_049405545.1"/>
</dbReference>
<gene>
    <name evidence="2" type="ORF">J8A68_000183</name>
</gene>
<dbReference type="OrthoDB" id="2117459at2759"/>
<dbReference type="CDD" id="cd06869">
    <property type="entry name" value="PX_UP2_fungi"/>
    <property type="match status" value="1"/>
</dbReference>
<dbReference type="GO" id="GO:0035091">
    <property type="term" value="F:phosphatidylinositol binding"/>
    <property type="evidence" value="ECO:0007669"/>
    <property type="project" value="InterPro"/>
</dbReference>